<sequence length="88" mass="9873">MKATRQLTLKIVCSAGPTSFWDMVVGVTDEGISYGGRSLSRPLRTDKAVENTGITLLMTTNKKREDSVSIMKRENQLASWIEKHRQCT</sequence>
<evidence type="ECO:0000313" key="1">
    <source>
        <dbReference type="Proteomes" id="UP000095287"/>
    </source>
</evidence>
<dbReference type="WBParaSite" id="L893_g646.t1">
    <property type="protein sequence ID" value="L893_g646.t1"/>
    <property type="gene ID" value="L893_g646"/>
</dbReference>
<accession>A0A1I8AJK2</accession>
<dbReference type="AlphaFoldDB" id="A0A1I8AJK2"/>
<evidence type="ECO:0000313" key="2">
    <source>
        <dbReference type="WBParaSite" id="L893_g646.t1"/>
    </source>
</evidence>
<organism evidence="1 2">
    <name type="scientific">Steinernema glaseri</name>
    <dbReference type="NCBI Taxonomy" id="37863"/>
    <lineage>
        <taxon>Eukaryota</taxon>
        <taxon>Metazoa</taxon>
        <taxon>Ecdysozoa</taxon>
        <taxon>Nematoda</taxon>
        <taxon>Chromadorea</taxon>
        <taxon>Rhabditida</taxon>
        <taxon>Tylenchina</taxon>
        <taxon>Panagrolaimomorpha</taxon>
        <taxon>Strongyloidoidea</taxon>
        <taxon>Steinernematidae</taxon>
        <taxon>Steinernema</taxon>
    </lineage>
</organism>
<name>A0A1I8AJK2_9BILA</name>
<proteinExistence type="predicted"/>
<reference evidence="2" key="1">
    <citation type="submission" date="2016-11" db="UniProtKB">
        <authorList>
            <consortium name="WormBaseParasite"/>
        </authorList>
    </citation>
    <scope>IDENTIFICATION</scope>
</reference>
<protein>
    <submittedName>
        <fullName evidence="2">Uncharacterized protein</fullName>
    </submittedName>
</protein>
<dbReference type="Proteomes" id="UP000095287">
    <property type="component" value="Unplaced"/>
</dbReference>
<keyword evidence="1" id="KW-1185">Reference proteome</keyword>